<evidence type="ECO:0000256" key="3">
    <source>
        <dbReference type="ARBA" id="ARBA00022553"/>
    </source>
</evidence>
<dbReference type="Pfam" id="PF00989">
    <property type="entry name" value="PAS"/>
    <property type="match status" value="1"/>
</dbReference>
<feature type="domain" description="Histidine kinase" evidence="11">
    <location>
        <begin position="445"/>
        <end position="691"/>
    </location>
</feature>
<dbReference type="InterPro" id="IPR003661">
    <property type="entry name" value="HisK_dim/P_dom"/>
</dbReference>
<dbReference type="CDD" id="cd00130">
    <property type="entry name" value="PAS"/>
    <property type="match status" value="1"/>
</dbReference>
<keyword evidence="5" id="KW-0547">Nucleotide-binding</keyword>
<dbReference type="PANTHER" id="PTHR43065:SF42">
    <property type="entry name" value="TWO-COMPONENT SENSOR PPRA"/>
    <property type="match status" value="1"/>
</dbReference>
<dbReference type="Gene3D" id="1.10.287.130">
    <property type="match status" value="1"/>
</dbReference>
<dbReference type="SUPFAM" id="SSF47384">
    <property type="entry name" value="Homodimeric domain of signal transducing histidine kinase"/>
    <property type="match status" value="1"/>
</dbReference>
<dbReference type="STRING" id="526222.Desal_2320"/>
<keyword evidence="14" id="KW-1185">Reference proteome</keyword>
<evidence type="ECO:0000256" key="2">
    <source>
        <dbReference type="ARBA" id="ARBA00012438"/>
    </source>
</evidence>
<dbReference type="NCBIfam" id="TIGR00229">
    <property type="entry name" value="sensory_box"/>
    <property type="match status" value="1"/>
</dbReference>
<evidence type="ECO:0000256" key="4">
    <source>
        <dbReference type="ARBA" id="ARBA00022679"/>
    </source>
</evidence>
<dbReference type="SMART" id="SM00062">
    <property type="entry name" value="PBPb"/>
    <property type="match status" value="1"/>
</dbReference>
<dbReference type="KEGG" id="dsa:Desal_2320"/>
<dbReference type="InterPro" id="IPR005467">
    <property type="entry name" value="His_kinase_dom"/>
</dbReference>
<dbReference type="Proteomes" id="UP000002601">
    <property type="component" value="Chromosome"/>
</dbReference>
<name>C6BWU6_MARSD</name>
<gene>
    <name evidence="13" type="ordered locus">Desal_2320</name>
</gene>
<dbReference type="SUPFAM" id="SSF55874">
    <property type="entry name" value="ATPase domain of HSP90 chaperone/DNA topoisomerase II/histidine kinase"/>
    <property type="match status" value="1"/>
</dbReference>
<dbReference type="InterPro" id="IPR035965">
    <property type="entry name" value="PAS-like_dom_sf"/>
</dbReference>
<dbReference type="SMART" id="SM00387">
    <property type="entry name" value="HATPase_c"/>
    <property type="match status" value="1"/>
</dbReference>
<reference evidence="13 14" key="1">
    <citation type="submission" date="2009-06" db="EMBL/GenBank/DDBJ databases">
        <title>Complete sequence of Desulfovibrio salexigens DSM 2638.</title>
        <authorList>
            <consortium name="US DOE Joint Genome Institute"/>
            <person name="Lucas S."/>
            <person name="Copeland A."/>
            <person name="Lapidus A."/>
            <person name="Glavina del Rio T."/>
            <person name="Tice H."/>
            <person name="Bruce D."/>
            <person name="Goodwin L."/>
            <person name="Pitluck S."/>
            <person name="Munk A.C."/>
            <person name="Brettin T."/>
            <person name="Detter J.C."/>
            <person name="Han C."/>
            <person name="Tapia R."/>
            <person name="Larimer F."/>
            <person name="Land M."/>
            <person name="Hauser L."/>
            <person name="Kyrpides N."/>
            <person name="Anderson I."/>
            <person name="Wall J.D."/>
            <person name="Arkin A.P."/>
            <person name="Dehal P."/>
            <person name="Chivian D."/>
            <person name="Giles B."/>
            <person name="Hazen T.C."/>
        </authorList>
    </citation>
    <scope>NUCLEOTIDE SEQUENCE [LARGE SCALE GENOMIC DNA]</scope>
    <source>
        <strain evidence="14">ATCC 14822 / DSM 2638 / NCIMB 8403 / VKM B-1763</strain>
    </source>
</reference>
<organism evidence="13 14">
    <name type="scientific">Maridesulfovibrio salexigens (strain ATCC 14822 / DSM 2638 / NCIMB 8403 / VKM B-1763)</name>
    <name type="common">Desulfovibrio salexigens</name>
    <dbReference type="NCBI Taxonomy" id="526222"/>
    <lineage>
        <taxon>Bacteria</taxon>
        <taxon>Pseudomonadati</taxon>
        <taxon>Thermodesulfobacteriota</taxon>
        <taxon>Desulfovibrionia</taxon>
        <taxon>Desulfovibrionales</taxon>
        <taxon>Desulfovibrionaceae</taxon>
        <taxon>Maridesulfovibrio</taxon>
    </lineage>
</organism>
<proteinExistence type="predicted"/>
<dbReference type="InterPro" id="IPR003594">
    <property type="entry name" value="HATPase_dom"/>
</dbReference>
<dbReference type="Gene3D" id="3.30.450.20">
    <property type="entry name" value="PAS domain"/>
    <property type="match status" value="1"/>
</dbReference>
<keyword evidence="4" id="KW-0808">Transferase</keyword>
<keyword evidence="10" id="KW-0732">Signal</keyword>
<evidence type="ECO:0000259" key="11">
    <source>
        <dbReference type="PROSITE" id="PS50109"/>
    </source>
</evidence>
<dbReference type="InterPro" id="IPR013767">
    <property type="entry name" value="PAS_fold"/>
</dbReference>
<dbReference type="HOGENOM" id="CLU_000445_114_69_7"/>
<dbReference type="InterPro" id="IPR004358">
    <property type="entry name" value="Sig_transdc_His_kin-like_C"/>
</dbReference>
<evidence type="ECO:0000313" key="14">
    <source>
        <dbReference type="Proteomes" id="UP000002601"/>
    </source>
</evidence>
<evidence type="ECO:0000256" key="5">
    <source>
        <dbReference type="ARBA" id="ARBA00022741"/>
    </source>
</evidence>
<evidence type="ECO:0000256" key="7">
    <source>
        <dbReference type="ARBA" id="ARBA00022840"/>
    </source>
</evidence>
<accession>C6BWU6</accession>
<evidence type="ECO:0000256" key="8">
    <source>
        <dbReference type="ARBA" id="ARBA00023012"/>
    </source>
</evidence>
<evidence type="ECO:0000313" key="13">
    <source>
        <dbReference type="EMBL" id="ACS80376.1"/>
    </source>
</evidence>
<dbReference type="SMART" id="SM00388">
    <property type="entry name" value="HisKA"/>
    <property type="match status" value="1"/>
</dbReference>
<keyword evidence="9" id="KW-1133">Transmembrane helix</keyword>
<keyword evidence="3" id="KW-0597">Phosphoprotein</keyword>
<dbReference type="Pfam" id="PF00512">
    <property type="entry name" value="HisKA"/>
    <property type="match status" value="1"/>
</dbReference>
<dbReference type="Pfam" id="PF02518">
    <property type="entry name" value="HATPase_c"/>
    <property type="match status" value="1"/>
</dbReference>
<dbReference type="InterPro" id="IPR000014">
    <property type="entry name" value="PAS"/>
</dbReference>
<evidence type="ECO:0000256" key="1">
    <source>
        <dbReference type="ARBA" id="ARBA00000085"/>
    </source>
</evidence>
<keyword evidence="8" id="KW-0902">Two-component regulatory system</keyword>
<dbReference type="PRINTS" id="PR00344">
    <property type="entry name" value="BCTRLSENSOR"/>
</dbReference>
<keyword evidence="9" id="KW-0472">Membrane</keyword>
<protein>
    <recommendedName>
        <fullName evidence="2">histidine kinase</fullName>
        <ecNumber evidence="2">2.7.13.3</ecNumber>
    </recommendedName>
</protein>
<dbReference type="SMART" id="SM00091">
    <property type="entry name" value="PAS"/>
    <property type="match status" value="1"/>
</dbReference>
<dbReference type="OrthoDB" id="5479699at2"/>
<keyword evidence="7" id="KW-0067">ATP-binding</keyword>
<dbReference type="AlphaFoldDB" id="C6BWU6"/>
<dbReference type="GO" id="GO:0005524">
    <property type="term" value="F:ATP binding"/>
    <property type="evidence" value="ECO:0007669"/>
    <property type="project" value="UniProtKB-KW"/>
</dbReference>
<dbReference type="PANTHER" id="PTHR43065">
    <property type="entry name" value="SENSOR HISTIDINE KINASE"/>
    <property type="match status" value="1"/>
</dbReference>
<evidence type="ECO:0000259" key="12">
    <source>
        <dbReference type="PROSITE" id="PS50112"/>
    </source>
</evidence>
<evidence type="ECO:0000256" key="9">
    <source>
        <dbReference type="SAM" id="Phobius"/>
    </source>
</evidence>
<evidence type="ECO:0000256" key="6">
    <source>
        <dbReference type="ARBA" id="ARBA00022777"/>
    </source>
</evidence>
<dbReference type="EC" id="2.7.13.3" evidence="2"/>
<dbReference type="Gene3D" id="3.30.565.10">
    <property type="entry name" value="Histidine kinase-like ATPase, C-terminal domain"/>
    <property type="match status" value="1"/>
</dbReference>
<evidence type="ECO:0000256" key="10">
    <source>
        <dbReference type="SAM" id="SignalP"/>
    </source>
</evidence>
<dbReference type="eggNOG" id="COG3852">
    <property type="taxonomic scope" value="Bacteria"/>
</dbReference>
<dbReference type="PROSITE" id="PS50112">
    <property type="entry name" value="PAS"/>
    <property type="match status" value="1"/>
</dbReference>
<dbReference type="CDD" id="cd13704">
    <property type="entry name" value="PBP2_HisK"/>
    <property type="match status" value="1"/>
</dbReference>
<dbReference type="InterPro" id="IPR036097">
    <property type="entry name" value="HisK_dim/P_sf"/>
</dbReference>
<dbReference type="InterPro" id="IPR001638">
    <property type="entry name" value="Solute-binding_3/MltF_N"/>
</dbReference>
<feature type="domain" description="PAS" evidence="12">
    <location>
        <begin position="311"/>
        <end position="368"/>
    </location>
</feature>
<feature type="signal peptide" evidence="10">
    <location>
        <begin position="1"/>
        <end position="29"/>
    </location>
</feature>
<dbReference type="eggNOG" id="COG0834">
    <property type="taxonomic scope" value="Bacteria"/>
</dbReference>
<dbReference type="InterPro" id="IPR036890">
    <property type="entry name" value="HATPase_C_sf"/>
</dbReference>
<dbReference type="GO" id="GO:0000155">
    <property type="term" value="F:phosphorelay sensor kinase activity"/>
    <property type="evidence" value="ECO:0007669"/>
    <property type="project" value="InterPro"/>
</dbReference>
<comment type="catalytic activity">
    <reaction evidence="1">
        <text>ATP + protein L-histidine = ADP + protein N-phospho-L-histidine.</text>
        <dbReference type="EC" id="2.7.13.3"/>
    </reaction>
</comment>
<dbReference type="EMBL" id="CP001649">
    <property type="protein sequence ID" value="ACS80376.1"/>
    <property type="molecule type" value="Genomic_DNA"/>
</dbReference>
<feature type="chain" id="PRO_5002959859" description="histidine kinase" evidence="10">
    <location>
        <begin position="30"/>
        <end position="701"/>
    </location>
</feature>
<keyword evidence="6 13" id="KW-0418">Kinase</keyword>
<dbReference type="SUPFAM" id="SSF55785">
    <property type="entry name" value="PYP-like sensor domain (PAS domain)"/>
    <property type="match status" value="1"/>
</dbReference>
<keyword evidence="9" id="KW-0812">Transmembrane</keyword>
<feature type="transmembrane region" description="Helical" evidence="9">
    <location>
        <begin position="261"/>
        <end position="283"/>
    </location>
</feature>
<dbReference type="Gene3D" id="3.40.190.10">
    <property type="entry name" value="Periplasmic binding protein-like II"/>
    <property type="match status" value="2"/>
</dbReference>
<dbReference type="GO" id="GO:0006355">
    <property type="term" value="P:regulation of DNA-templated transcription"/>
    <property type="evidence" value="ECO:0007669"/>
    <property type="project" value="InterPro"/>
</dbReference>
<dbReference type="Pfam" id="PF00497">
    <property type="entry name" value="SBP_bac_3"/>
    <property type="match status" value="1"/>
</dbReference>
<dbReference type="SUPFAM" id="SSF53850">
    <property type="entry name" value="Periplasmic binding protein-like II"/>
    <property type="match status" value="1"/>
</dbReference>
<dbReference type="PROSITE" id="PS50109">
    <property type="entry name" value="HIS_KIN"/>
    <property type="match status" value="1"/>
</dbReference>
<dbReference type="CDD" id="cd00082">
    <property type="entry name" value="HisKA"/>
    <property type="match status" value="1"/>
</dbReference>
<sequence length="701" mass="79284">MRSINNVLPRLLCLLCLFFYLSCGQIAHADNILVEGDNNYPPYEYLEDGVPTGFNVDIIRAVAEASGLNIGINLRPWSEVVDNLEKGASDVVLGMYFSPARTELFDFSIPHNIISHSIFVRLGSDIKRLEDLHDKEILVQRSDIMHDYALERYPEATIIPVADQASALKLLSSGKHDAALLGKMQNLFRVTEEGIDNLGTTGADFAFGKYCFAVRKGNAELLGRLNEGLNLIKKSGKYDEIYEKWFGVYERESLYDKIVHYLFLVLVPLLIFLALAILWVGLLRHKVAQKTELLRAELRERHRVEHNLQEVQLYLSSIINSMPSIIIGVDKKCRVNQWNLEAEKAYGLKREDVLEKDLADVVPDLIDELERVRSALKTGIKVVDTKVRKYIDKRVRYENITIYPLSEPGVEGAVIRIDDITDRINFEQTVMQNEKMLSVGGLAAGMAHEINNPLAIILGNVQNITRQTTPGLEANDIIAQECGTSIDDVHNYMEKRGVFRKIESIFEAGVRSARIVSNMLSFSRKSDRIKGSHSLPEFLDMTVDLVSSSYSLKEKYDFKQIEIVREYEAGIPCVWCESNEIQQVFLNLIRNGAEALQTKSYKDGGPRMVLRVKHVGEMVRVEIEDNGPGMNENVSKRIFEPFYTTKEVGKGTGLGLSVSYFIITEHHGGTMEVDSMPGEWTRFIIQLPIKEAKADFDKEEP</sequence>